<protein>
    <submittedName>
        <fullName evidence="2">Nucleoside/nucleotide kinase family protein</fullName>
    </submittedName>
</protein>
<dbReference type="PANTHER" id="PTHR10285">
    <property type="entry name" value="URIDINE KINASE"/>
    <property type="match status" value="1"/>
</dbReference>
<dbReference type="InterPro" id="IPR006083">
    <property type="entry name" value="PRK/URK"/>
</dbReference>
<feature type="domain" description="Phosphoribulokinase/uridine kinase" evidence="1">
    <location>
        <begin position="27"/>
        <end position="211"/>
    </location>
</feature>
<sequence>MSSGSELAVTELAADVVARMPNGRRYVLGIAGPPAAGKSTLSQNLAAAVRTEHAVSAEIAPMDGFHKTSAELDAVGARHRKGQSDTFDVAGFVERLKLLREAPLGQRVPWPIYDRGLHDPVPDAITFAAQRLAVVEGNYLLLDQPGWSEVRAQLDEVWYLDAEDHVIEQRLTDRHLLGGKTIEQAKAKITDSDMPNARLIADTRGHADAVLRENGGRYIVIRADR</sequence>
<dbReference type="RefSeq" id="WP_195133935.1">
    <property type="nucleotide sequence ID" value="NZ_JADLQX010000055.1"/>
</dbReference>
<keyword evidence="2" id="KW-0808">Transferase</keyword>
<comment type="caution">
    <text evidence="2">The sequence shown here is derived from an EMBL/GenBank/DDBJ whole genome shotgun (WGS) entry which is preliminary data.</text>
</comment>
<keyword evidence="2" id="KW-0418">Kinase</keyword>
<dbReference type="Gene3D" id="3.40.50.300">
    <property type="entry name" value="P-loop containing nucleotide triphosphate hydrolases"/>
    <property type="match status" value="2"/>
</dbReference>
<reference evidence="2 3" key="1">
    <citation type="submission" date="2020-10" db="EMBL/GenBank/DDBJ databases">
        <title>Identification of Nocardia species via Next-generation sequencing and recognition of intraspecies genetic diversity.</title>
        <authorList>
            <person name="Li P."/>
            <person name="Li P."/>
            <person name="Lu B."/>
        </authorList>
    </citation>
    <scope>NUCLEOTIDE SEQUENCE [LARGE SCALE GENOMIC DNA]</scope>
    <source>
        <strain evidence="2 3">BJ06-0157</strain>
    </source>
</reference>
<accession>A0ABS0D1Q1</accession>
<evidence type="ECO:0000313" key="3">
    <source>
        <dbReference type="Proteomes" id="UP000702209"/>
    </source>
</evidence>
<proteinExistence type="predicted"/>
<dbReference type="GO" id="GO:0016301">
    <property type="term" value="F:kinase activity"/>
    <property type="evidence" value="ECO:0007669"/>
    <property type="project" value="UniProtKB-KW"/>
</dbReference>
<dbReference type="SUPFAM" id="SSF52540">
    <property type="entry name" value="P-loop containing nucleoside triphosphate hydrolases"/>
    <property type="match status" value="1"/>
</dbReference>
<dbReference type="NCBIfam" id="NF006743">
    <property type="entry name" value="PRK09270.1-2"/>
    <property type="match status" value="1"/>
</dbReference>
<evidence type="ECO:0000259" key="1">
    <source>
        <dbReference type="Pfam" id="PF00485"/>
    </source>
</evidence>
<keyword evidence="3" id="KW-1185">Reference proteome</keyword>
<dbReference type="InterPro" id="IPR027417">
    <property type="entry name" value="P-loop_NTPase"/>
</dbReference>
<name>A0ABS0D1Q1_9NOCA</name>
<dbReference type="Pfam" id="PF00485">
    <property type="entry name" value="PRK"/>
    <property type="match status" value="1"/>
</dbReference>
<evidence type="ECO:0000313" key="2">
    <source>
        <dbReference type="EMBL" id="MBF6302757.1"/>
    </source>
</evidence>
<gene>
    <name evidence="2" type="ORF">IU459_35270</name>
</gene>
<dbReference type="Proteomes" id="UP000702209">
    <property type="component" value="Unassembled WGS sequence"/>
</dbReference>
<organism evidence="2 3">
    <name type="scientific">Nocardia amamiensis</name>
    <dbReference type="NCBI Taxonomy" id="404578"/>
    <lineage>
        <taxon>Bacteria</taxon>
        <taxon>Bacillati</taxon>
        <taxon>Actinomycetota</taxon>
        <taxon>Actinomycetes</taxon>
        <taxon>Mycobacteriales</taxon>
        <taxon>Nocardiaceae</taxon>
        <taxon>Nocardia</taxon>
    </lineage>
</organism>
<dbReference type="EMBL" id="JADLQX010000055">
    <property type="protein sequence ID" value="MBF6302757.1"/>
    <property type="molecule type" value="Genomic_DNA"/>
</dbReference>